<evidence type="ECO:0000313" key="2">
    <source>
        <dbReference type="Proteomes" id="UP001168972"/>
    </source>
</evidence>
<evidence type="ECO:0000313" key="1">
    <source>
        <dbReference type="EMBL" id="KAK0183500.1"/>
    </source>
</evidence>
<reference evidence="1" key="2">
    <citation type="submission" date="2023-03" db="EMBL/GenBank/DDBJ databases">
        <authorList>
            <person name="Inwood S.N."/>
            <person name="Skelly J.G."/>
            <person name="Guhlin J."/>
            <person name="Harrop T.W.R."/>
            <person name="Goldson S.G."/>
            <person name="Dearden P.K."/>
        </authorList>
    </citation>
    <scope>NUCLEOTIDE SEQUENCE</scope>
    <source>
        <strain evidence="1">Lincoln</strain>
        <tissue evidence="1">Whole body</tissue>
    </source>
</reference>
<organism evidence="1 2">
    <name type="scientific">Microctonus hyperodae</name>
    <name type="common">Parasitoid wasp</name>
    <dbReference type="NCBI Taxonomy" id="165561"/>
    <lineage>
        <taxon>Eukaryota</taxon>
        <taxon>Metazoa</taxon>
        <taxon>Ecdysozoa</taxon>
        <taxon>Arthropoda</taxon>
        <taxon>Hexapoda</taxon>
        <taxon>Insecta</taxon>
        <taxon>Pterygota</taxon>
        <taxon>Neoptera</taxon>
        <taxon>Endopterygota</taxon>
        <taxon>Hymenoptera</taxon>
        <taxon>Apocrita</taxon>
        <taxon>Ichneumonoidea</taxon>
        <taxon>Braconidae</taxon>
        <taxon>Euphorinae</taxon>
        <taxon>Microctonus</taxon>
    </lineage>
</organism>
<name>A0AA39G9G5_MICHY</name>
<dbReference type="Proteomes" id="UP001168972">
    <property type="component" value="Unassembled WGS sequence"/>
</dbReference>
<dbReference type="EMBL" id="JAQQBR010000001">
    <property type="protein sequence ID" value="KAK0183500.1"/>
    <property type="molecule type" value="Genomic_DNA"/>
</dbReference>
<dbReference type="AlphaFoldDB" id="A0AA39G9G5"/>
<accession>A0AA39G9G5</accession>
<proteinExistence type="predicted"/>
<reference evidence="1" key="1">
    <citation type="journal article" date="2023" name="bioRxiv">
        <title>Scaffold-level genome assemblies of two parasitoid biocontrol wasps reveal the parthenogenesis mechanism and an associated novel virus.</title>
        <authorList>
            <person name="Inwood S."/>
            <person name="Skelly J."/>
            <person name="Guhlin J."/>
            <person name="Harrop T."/>
            <person name="Goldson S."/>
            <person name="Dearden P."/>
        </authorList>
    </citation>
    <scope>NUCLEOTIDE SEQUENCE</scope>
    <source>
        <strain evidence="1">Lincoln</strain>
        <tissue evidence="1">Whole body</tissue>
    </source>
</reference>
<gene>
    <name evidence="1" type="ORF">PV327_001537</name>
</gene>
<comment type="caution">
    <text evidence="1">The sequence shown here is derived from an EMBL/GenBank/DDBJ whole genome shotgun (WGS) entry which is preliminary data.</text>
</comment>
<keyword evidence="2" id="KW-1185">Reference proteome</keyword>
<sequence>MKVVDLKTGLSRREIRILDRKRELVARLKSINNTHRQHAAREDDIGIEARNVDNEDYEDHVGDDEDENHLATTKNALARDINADERRCSRKFQRERSRRNEGMVQCKIEEKTEAAVLIEKFEEDINSFNVHQQLCLRSDSRTCGSDKVCDRRNSRYSCERSVHPWSEKNQRAEGKVKTIPEH</sequence>
<protein>
    <submittedName>
        <fullName evidence="1">Uncharacterized protein</fullName>
    </submittedName>
</protein>